<evidence type="ECO:0000256" key="6">
    <source>
        <dbReference type="ARBA" id="ARBA00022839"/>
    </source>
</evidence>
<dbReference type="GO" id="GO:0006310">
    <property type="term" value="P:DNA recombination"/>
    <property type="evidence" value="ECO:0007669"/>
    <property type="project" value="UniProtKB-KW"/>
</dbReference>
<comment type="similarity">
    <text evidence="1 7">Belongs to the SbcD family.</text>
</comment>
<feature type="domain" description="Nuclease SbcCD subunit D C-terminal" evidence="9">
    <location>
        <begin position="267"/>
        <end position="355"/>
    </location>
</feature>
<evidence type="ECO:0000256" key="3">
    <source>
        <dbReference type="ARBA" id="ARBA00013365"/>
    </source>
</evidence>
<dbReference type="Gene3D" id="3.60.21.10">
    <property type="match status" value="1"/>
</dbReference>
<dbReference type="GO" id="GO:0004519">
    <property type="term" value="F:endonuclease activity"/>
    <property type="evidence" value="ECO:0007669"/>
    <property type="project" value="UniProtKB-KW"/>
</dbReference>
<evidence type="ECO:0000259" key="8">
    <source>
        <dbReference type="Pfam" id="PF00149"/>
    </source>
</evidence>
<comment type="caution">
    <text evidence="10">The sequence shown here is derived from an EMBL/GenBank/DDBJ whole genome shotgun (WGS) entry which is preliminary data.</text>
</comment>
<keyword evidence="7" id="KW-0255">Endonuclease</keyword>
<evidence type="ECO:0000256" key="5">
    <source>
        <dbReference type="ARBA" id="ARBA00022801"/>
    </source>
</evidence>
<reference evidence="10" key="1">
    <citation type="journal article" date="2021" name="PeerJ">
        <title>Extensive microbial diversity within the chicken gut microbiome revealed by metagenomics and culture.</title>
        <authorList>
            <person name="Gilroy R."/>
            <person name="Ravi A."/>
            <person name="Getino M."/>
            <person name="Pursley I."/>
            <person name="Horton D.L."/>
            <person name="Alikhan N.F."/>
            <person name="Baker D."/>
            <person name="Gharbi K."/>
            <person name="Hall N."/>
            <person name="Watson M."/>
            <person name="Adriaenssens E.M."/>
            <person name="Foster-Nyarko E."/>
            <person name="Jarju S."/>
            <person name="Secka A."/>
            <person name="Antonio M."/>
            <person name="Oren A."/>
            <person name="Chaudhuri R.R."/>
            <person name="La Ragione R."/>
            <person name="Hildebrand F."/>
            <person name="Pallen M.J."/>
        </authorList>
    </citation>
    <scope>NUCLEOTIDE SEQUENCE</scope>
    <source>
        <strain evidence="10">B5_2728</strain>
    </source>
</reference>
<dbReference type="PANTHER" id="PTHR30337">
    <property type="entry name" value="COMPONENT OF ATP-DEPENDENT DSDNA EXONUCLEASE"/>
    <property type="match status" value="1"/>
</dbReference>
<dbReference type="NCBIfam" id="TIGR00619">
    <property type="entry name" value="sbcd"/>
    <property type="match status" value="1"/>
</dbReference>
<keyword evidence="4 7" id="KW-0540">Nuclease</keyword>
<dbReference type="InterPro" id="IPR004843">
    <property type="entry name" value="Calcineurin-like_PHP"/>
</dbReference>
<keyword evidence="6 7" id="KW-0269">Exonuclease</keyword>
<dbReference type="InterPro" id="IPR029052">
    <property type="entry name" value="Metallo-depent_PP-like"/>
</dbReference>
<dbReference type="GO" id="GO:0006260">
    <property type="term" value="P:DNA replication"/>
    <property type="evidence" value="ECO:0007669"/>
    <property type="project" value="UniProtKB-KW"/>
</dbReference>
<reference evidence="10" key="2">
    <citation type="submission" date="2021-04" db="EMBL/GenBank/DDBJ databases">
        <authorList>
            <person name="Gilroy R."/>
        </authorList>
    </citation>
    <scope>NUCLEOTIDE SEQUENCE</scope>
    <source>
        <strain evidence="10">B5_2728</strain>
    </source>
</reference>
<evidence type="ECO:0000256" key="2">
    <source>
        <dbReference type="ARBA" id="ARBA00011322"/>
    </source>
</evidence>
<dbReference type="GO" id="GO:0008408">
    <property type="term" value="F:3'-5' exonuclease activity"/>
    <property type="evidence" value="ECO:0007669"/>
    <property type="project" value="InterPro"/>
</dbReference>
<protein>
    <recommendedName>
        <fullName evidence="3 7">Nuclease SbcCD subunit D</fullName>
    </recommendedName>
</protein>
<feature type="domain" description="Calcineurin-like phosphoesterase" evidence="8">
    <location>
        <begin position="1"/>
        <end position="218"/>
    </location>
</feature>
<evidence type="ECO:0000313" key="10">
    <source>
        <dbReference type="EMBL" id="MBU3805660.1"/>
    </source>
</evidence>
<evidence type="ECO:0000259" key="9">
    <source>
        <dbReference type="Pfam" id="PF12320"/>
    </source>
</evidence>
<dbReference type="AlphaFoldDB" id="A0A948WQU0"/>
<keyword evidence="7" id="KW-0235">DNA replication</keyword>
<dbReference type="EMBL" id="JAHLFP010000013">
    <property type="protein sequence ID" value="MBU3805660.1"/>
    <property type="molecule type" value="Genomic_DNA"/>
</dbReference>
<dbReference type="Proteomes" id="UP000713596">
    <property type="component" value="Unassembled WGS sequence"/>
</dbReference>
<dbReference type="CDD" id="cd00840">
    <property type="entry name" value="MPP_Mre11_N"/>
    <property type="match status" value="1"/>
</dbReference>
<evidence type="ECO:0000256" key="1">
    <source>
        <dbReference type="ARBA" id="ARBA00010555"/>
    </source>
</evidence>
<dbReference type="InterPro" id="IPR041796">
    <property type="entry name" value="Mre11_N"/>
</dbReference>
<dbReference type="PANTHER" id="PTHR30337:SF0">
    <property type="entry name" value="NUCLEASE SBCCD SUBUNIT D"/>
    <property type="match status" value="1"/>
</dbReference>
<dbReference type="InterPro" id="IPR026843">
    <property type="entry name" value="SbcD_C"/>
</dbReference>
<dbReference type="SUPFAM" id="SSF56300">
    <property type="entry name" value="Metallo-dependent phosphatases"/>
    <property type="match status" value="1"/>
</dbReference>
<dbReference type="Pfam" id="PF12320">
    <property type="entry name" value="SbcD_C"/>
    <property type="match status" value="1"/>
</dbReference>
<evidence type="ECO:0000313" key="11">
    <source>
        <dbReference type="Proteomes" id="UP000713596"/>
    </source>
</evidence>
<evidence type="ECO:0000256" key="7">
    <source>
        <dbReference type="RuleBase" id="RU363069"/>
    </source>
</evidence>
<comment type="subunit">
    <text evidence="2 7">Heterodimer of SbcC and SbcD.</text>
</comment>
<name>A0A948WQU0_9FIRM</name>
<keyword evidence="7" id="KW-0233">DNA recombination</keyword>
<organism evidence="10 11">
    <name type="scientific">Candidatus Allofournierella pullistercoris</name>
    <dbReference type="NCBI Taxonomy" id="2838597"/>
    <lineage>
        <taxon>Bacteria</taxon>
        <taxon>Bacillati</taxon>
        <taxon>Bacillota</taxon>
        <taxon>Clostridia</taxon>
        <taxon>Eubacteriales</taxon>
        <taxon>Oscillospiraceae</taxon>
        <taxon>Allofournierella</taxon>
    </lineage>
</organism>
<dbReference type="InterPro" id="IPR050535">
    <property type="entry name" value="DNA_Repair-Maintenance_Comp"/>
</dbReference>
<sequence length="381" mass="42737">MKFLHLSDLHLGRRLYEMDLTQDQEHILAQCVQMAVEHQVDGVLVAGDVYDRSVPSVQAVNLLDFFFTRLSQKGIPVYLISGNHDSADRLGFGAALLQDKGVHLASNFGGCLEHYLMEDEHGPLHLWAIPFLRPSMVRSAWPEESVEDYTQAVALVLKHSGVDMGQRNVIMAHQFVVAAGQTTETCESETLSLGTLDHVDASVFDGFDYVALGHIHSPQKVGSDRVRYCGSPLAYSVSEWRHQKGAVLVELKAKGEVEWQVLPFSPLRALRRIEGTLEQLLEHAIPSEDYFYAVLTDAIAPMYAAQRLRSVYPNLVKLEFKPEGRQETIESQLSWNGGRSMPSAMELFAEFYESVHHRPLSQQEQTLMQTLFETLEGGQAD</sequence>
<proteinExistence type="inferred from homology"/>
<accession>A0A948WQU0</accession>
<comment type="function">
    <text evidence="7">SbcCD cleaves DNA hairpin structures. These structures can inhibit DNA replication and are intermediates in certain DNA recombination reactions. The complex acts as a 3'-&gt;5' double strand exonuclease that can open hairpins. It also has a 5' single-strand endonuclease activity.</text>
</comment>
<gene>
    <name evidence="7" type="primary">sbcD</name>
    <name evidence="10" type="ORF">H9882_01980</name>
</gene>
<dbReference type="Pfam" id="PF00149">
    <property type="entry name" value="Metallophos"/>
    <property type="match status" value="1"/>
</dbReference>
<dbReference type="InterPro" id="IPR004593">
    <property type="entry name" value="SbcD"/>
</dbReference>
<keyword evidence="5 7" id="KW-0378">Hydrolase</keyword>
<evidence type="ECO:0000256" key="4">
    <source>
        <dbReference type="ARBA" id="ARBA00022722"/>
    </source>
</evidence>